<sequence length="319" mass="33765">MAASYFLGVDGGGTKTEFVLTDQAGTVLATHQGGPSYYIQIGFEGLHHLLAEGVSAVLKKVGATTADIDYAFFGLPAYGEDSSAQTFLDVIPEAVLGHHRYACGNDMICGWAGSLGGRDGINIVAGTGSIGYGERQGIAARGGGWGEVFSDEGSAHWIAIQGLNVFSRMGDGRLPKGPLYEIFMTELDLKHDLDVCGYVFGREGHGPSRDKIAALSKLVARACVQGDTEAKRIFDRAGYELALIIDAIRVSLGFTGEEEVPLSYSGGVFRGEGLILEPLKRYLSALYPRYSLVTPVMSPSLGAALYAARLAGTLAKVSQ</sequence>
<evidence type="ECO:0000259" key="1">
    <source>
        <dbReference type="Pfam" id="PF01869"/>
    </source>
</evidence>
<dbReference type="Gene3D" id="3.30.420.40">
    <property type="match status" value="2"/>
</dbReference>
<proteinExistence type="predicted"/>
<dbReference type="CDD" id="cd24007">
    <property type="entry name" value="ASKHA_NBD_eukNAGK-like"/>
    <property type="match status" value="1"/>
</dbReference>
<dbReference type="InterPro" id="IPR002731">
    <property type="entry name" value="ATPase_BadF"/>
</dbReference>
<dbReference type="AlphaFoldDB" id="A0A918Q4S9"/>
<dbReference type="RefSeq" id="WP_189486238.1">
    <property type="nucleotide sequence ID" value="NZ_BMZB01000002.1"/>
</dbReference>
<reference evidence="2" key="1">
    <citation type="journal article" date="2014" name="Int. J. Syst. Evol. Microbiol.">
        <title>Complete genome sequence of Corynebacterium casei LMG S-19264T (=DSM 44701T), isolated from a smear-ripened cheese.</title>
        <authorList>
            <consortium name="US DOE Joint Genome Institute (JGI-PGF)"/>
            <person name="Walter F."/>
            <person name="Albersmeier A."/>
            <person name="Kalinowski J."/>
            <person name="Ruckert C."/>
        </authorList>
    </citation>
    <scope>NUCLEOTIDE SEQUENCE</scope>
    <source>
        <strain evidence="2">KCTC 32296</strain>
    </source>
</reference>
<dbReference type="EMBL" id="BMZB01000002">
    <property type="protein sequence ID" value="GGZ33063.1"/>
    <property type="molecule type" value="Genomic_DNA"/>
</dbReference>
<name>A0A918Q4S9_9CAUL</name>
<dbReference type="InterPro" id="IPR052519">
    <property type="entry name" value="Euk-type_GlcNAc_Kinase"/>
</dbReference>
<dbReference type="PANTHER" id="PTHR43190:SF3">
    <property type="entry name" value="N-ACETYL-D-GLUCOSAMINE KINASE"/>
    <property type="match status" value="1"/>
</dbReference>
<dbReference type="InterPro" id="IPR043129">
    <property type="entry name" value="ATPase_NBD"/>
</dbReference>
<protein>
    <submittedName>
        <fullName evidence="2">N-acetylglucosamine kinase</fullName>
    </submittedName>
</protein>
<reference evidence="2" key="2">
    <citation type="submission" date="2020-09" db="EMBL/GenBank/DDBJ databases">
        <authorList>
            <person name="Sun Q."/>
            <person name="Kim S."/>
        </authorList>
    </citation>
    <scope>NUCLEOTIDE SEQUENCE</scope>
    <source>
        <strain evidence="2">KCTC 32296</strain>
    </source>
</reference>
<dbReference type="GO" id="GO:0016301">
    <property type="term" value="F:kinase activity"/>
    <property type="evidence" value="ECO:0007669"/>
    <property type="project" value="UniProtKB-KW"/>
</dbReference>
<keyword evidence="3" id="KW-1185">Reference proteome</keyword>
<keyword evidence="2" id="KW-0808">Transferase</keyword>
<gene>
    <name evidence="2" type="ORF">GCM10011273_19180</name>
</gene>
<dbReference type="SUPFAM" id="SSF53067">
    <property type="entry name" value="Actin-like ATPase domain"/>
    <property type="match status" value="2"/>
</dbReference>
<accession>A0A918Q4S9</accession>
<dbReference type="PANTHER" id="PTHR43190">
    <property type="entry name" value="N-ACETYL-D-GLUCOSAMINE KINASE"/>
    <property type="match status" value="1"/>
</dbReference>
<dbReference type="Proteomes" id="UP000662572">
    <property type="component" value="Unassembled WGS sequence"/>
</dbReference>
<feature type="domain" description="ATPase BadF/BadG/BcrA/BcrD type" evidence="1">
    <location>
        <begin position="7"/>
        <end position="307"/>
    </location>
</feature>
<dbReference type="Pfam" id="PF01869">
    <property type="entry name" value="BcrAD_BadFG"/>
    <property type="match status" value="1"/>
</dbReference>
<organism evidence="2 3">
    <name type="scientific">Asticcacaulis endophyticus</name>
    <dbReference type="NCBI Taxonomy" id="1395890"/>
    <lineage>
        <taxon>Bacteria</taxon>
        <taxon>Pseudomonadati</taxon>
        <taxon>Pseudomonadota</taxon>
        <taxon>Alphaproteobacteria</taxon>
        <taxon>Caulobacterales</taxon>
        <taxon>Caulobacteraceae</taxon>
        <taxon>Asticcacaulis</taxon>
    </lineage>
</organism>
<evidence type="ECO:0000313" key="2">
    <source>
        <dbReference type="EMBL" id="GGZ33063.1"/>
    </source>
</evidence>
<comment type="caution">
    <text evidence="2">The sequence shown here is derived from an EMBL/GenBank/DDBJ whole genome shotgun (WGS) entry which is preliminary data.</text>
</comment>
<evidence type="ECO:0000313" key="3">
    <source>
        <dbReference type="Proteomes" id="UP000662572"/>
    </source>
</evidence>
<keyword evidence="2" id="KW-0418">Kinase</keyword>